<dbReference type="EMBL" id="CP017141">
    <property type="protein sequence ID" value="AOM76250.1"/>
    <property type="molecule type" value="Genomic_DNA"/>
</dbReference>
<evidence type="ECO:0000313" key="2">
    <source>
        <dbReference type="Proteomes" id="UP000094313"/>
    </source>
</evidence>
<dbReference type="KEGG" id="psty:BFS30_03190"/>
<dbReference type="OrthoDB" id="771900at2"/>
<protein>
    <submittedName>
        <fullName evidence="1">Uncharacterized protein</fullName>
    </submittedName>
</protein>
<name>A0A1D7QC29_9SPHI</name>
<gene>
    <name evidence="1" type="ORF">BFS30_03190</name>
</gene>
<organism evidence="1 2">
    <name type="scientific">Pedobacter steynii</name>
    <dbReference type="NCBI Taxonomy" id="430522"/>
    <lineage>
        <taxon>Bacteria</taxon>
        <taxon>Pseudomonadati</taxon>
        <taxon>Bacteroidota</taxon>
        <taxon>Sphingobacteriia</taxon>
        <taxon>Sphingobacteriales</taxon>
        <taxon>Sphingobacteriaceae</taxon>
        <taxon>Pedobacter</taxon>
    </lineage>
</organism>
<dbReference type="Proteomes" id="UP000094313">
    <property type="component" value="Chromosome"/>
</dbReference>
<dbReference type="RefSeq" id="WP_069377946.1">
    <property type="nucleotide sequence ID" value="NZ_CP017141.1"/>
</dbReference>
<sequence>MKVEFQKLSYEELKQALQELASGYKIEILEEVMTAEANVFLCRYNGKRFNVYFDLAYGPGIKAVDGIDEDELAHLLFPL</sequence>
<accession>A0A1D7QC29</accession>
<evidence type="ECO:0000313" key="1">
    <source>
        <dbReference type="EMBL" id="AOM76250.1"/>
    </source>
</evidence>
<reference evidence="1 2" key="1">
    <citation type="submission" date="2016-08" db="EMBL/GenBank/DDBJ databases">
        <authorList>
            <person name="Seilhamer J.J."/>
        </authorList>
    </citation>
    <scope>NUCLEOTIDE SEQUENCE [LARGE SCALE GENOMIC DNA]</scope>
    <source>
        <strain evidence="1 2">DX4</strain>
    </source>
</reference>
<keyword evidence="2" id="KW-1185">Reference proteome</keyword>
<proteinExistence type="predicted"/>
<dbReference type="AlphaFoldDB" id="A0A1D7QC29"/>